<sequence length="155" mass="17375">MTFFERSKPVISKIRVVAGDPPVALSPSGSMVKGSDILHTISASHDVHDTPRPVVHSISIQSGLKAEKRYWLYHCGAWNNSGQNGIAIVMAHSALIEWKPVSDRIAYARFKSKLCNISVINIYVPTLSVDDRDKDKFYAELQLLIKFLPEHDTWS</sequence>
<protein>
    <submittedName>
        <fullName evidence="4">Methylase_S domain-containing protein</fullName>
    </submittedName>
</protein>
<dbReference type="OrthoDB" id="6627613at2759"/>
<dbReference type="WBParaSite" id="DME_0000379001-mRNA-1">
    <property type="protein sequence ID" value="DME_0000379001-mRNA-1"/>
    <property type="gene ID" value="DME_0000379001"/>
</dbReference>
<dbReference type="Gene3D" id="3.60.10.10">
    <property type="entry name" value="Endonuclease/exonuclease/phosphatase"/>
    <property type="match status" value="1"/>
</dbReference>
<keyword evidence="3" id="KW-1185">Reference proteome</keyword>
<proteinExistence type="predicted"/>
<dbReference type="STRING" id="318479.A0A0N4U9L8"/>
<evidence type="ECO:0000313" key="1">
    <source>
        <dbReference type="EMBL" id="VDN57822.1"/>
    </source>
</evidence>
<dbReference type="InterPro" id="IPR036691">
    <property type="entry name" value="Endo/exonu/phosph_ase_sf"/>
</dbReference>
<dbReference type="EMBL" id="UYYG01001163">
    <property type="protein sequence ID" value="VDN57822.1"/>
    <property type="molecule type" value="Genomic_DNA"/>
</dbReference>
<dbReference type="Proteomes" id="UP000274756">
    <property type="component" value="Unassembled WGS sequence"/>
</dbReference>
<reference evidence="1 3" key="2">
    <citation type="submission" date="2018-11" db="EMBL/GenBank/DDBJ databases">
        <authorList>
            <consortium name="Pathogen Informatics"/>
        </authorList>
    </citation>
    <scope>NUCLEOTIDE SEQUENCE [LARGE SCALE GENOMIC DNA]</scope>
</reference>
<organism evidence="2 4">
    <name type="scientific">Dracunculus medinensis</name>
    <name type="common">Guinea worm</name>
    <dbReference type="NCBI Taxonomy" id="318479"/>
    <lineage>
        <taxon>Eukaryota</taxon>
        <taxon>Metazoa</taxon>
        <taxon>Ecdysozoa</taxon>
        <taxon>Nematoda</taxon>
        <taxon>Chromadorea</taxon>
        <taxon>Rhabditida</taxon>
        <taxon>Spirurina</taxon>
        <taxon>Dracunculoidea</taxon>
        <taxon>Dracunculidae</taxon>
        <taxon>Dracunculus</taxon>
    </lineage>
</organism>
<reference evidence="4" key="1">
    <citation type="submission" date="2017-02" db="UniProtKB">
        <authorList>
            <consortium name="WormBaseParasite"/>
        </authorList>
    </citation>
    <scope>IDENTIFICATION</scope>
</reference>
<dbReference type="AlphaFoldDB" id="A0A0N4U9L8"/>
<evidence type="ECO:0000313" key="2">
    <source>
        <dbReference type="Proteomes" id="UP000038040"/>
    </source>
</evidence>
<name>A0A0N4U9L8_DRAME</name>
<dbReference type="SUPFAM" id="SSF56219">
    <property type="entry name" value="DNase I-like"/>
    <property type="match status" value="1"/>
</dbReference>
<gene>
    <name evidence="1" type="ORF">DME_LOCUS7795</name>
</gene>
<accession>A0A0N4U9L8</accession>
<dbReference type="Proteomes" id="UP000038040">
    <property type="component" value="Unplaced"/>
</dbReference>
<evidence type="ECO:0000313" key="3">
    <source>
        <dbReference type="Proteomes" id="UP000274756"/>
    </source>
</evidence>
<evidence type="ECO:0000313" key="4">
    <source>
        <dbReference type="WBParaSite" id="DME_0000379001-mRNA-1"/>
    </source>
</evidence>